<evidence type="ECO:0000313" key="2">
    <source>
        <dbReference type="Proteomes" id="UP000032360"/>
    </source>
</evidence>
<accession>A0A0D8HEL9</accession>
<protein>
    <submittedName>
        <fullName evidence="1">Uncharacterized protein</fullName>
    </submittedName>
</protein>
<dbReference type="EMBL" id="JXYS01000156">
    <property type="protein sequence ID" value="KJF15496.1"/>
    <property type="molecule type" value="Genomic_DNA"/>
</dbReference>
<dbReference type="AlphaFoldDB" id="A0A0D8HEL9"/>
<dbReference type="Proteomes" id="UP000032360">
    <property type="component" value="Unassembled WGS sequence"/>
</dbReference>
<organism evidence="1 2">
    <name type="scientific">Acidithrix ferrooxidans</name>
    <dbReference type="NCBI Taxonomy" id="1280514"/>
    <lineage>
        <taxon>Bacteria</taxon>
        <taxon>Bacillati</taxon>
        <taxon>Actinomycetota</taxon>
        <taxon>Acidimicrobiia</taxon>
        <taxon>Acidimicrobiales</taxon>
        <taxon>Acidimicrobiaceae</taxon>
        <taxon>Acidithrix</taxon>
    </lineage>
</organism>
<keyword evidence="2" id="KW-1185">Reference proteome</keyword>
<evidence type="ECO:0000313" key="1">
    <source>
        <dbReference type="EMBL" id="KJF15496.1"/>
    </source>
</evidence>
<gene>
    <name evidence="1" type="ORF">AXFE_36690</name>
</gene>
<name>A0A0D8HEL9_9ACTN</name>
<sequence length="97" mass="11097">MDKFSKQSNSTSQDLTQWQMSVIAVDFDPREFKNLQPAISQSAQTHYHEWVGWVKNRLLATVVGKPRDDHVAPCMLVSPLSDPAVEDIMMVHVSEQW</sequence>
<proteinExistence type="predicted"/>
<comment type="caution">
    <text evidence="1">The sequence shown here is derived from an EMBL/GenBank/DDBJ whole genome shotgun (WGS) entry which is preliminary data.</text>
</comment>
<reference evidence="1 2" key="1">
    <citation type="submission" date="2015-01" db="EMBL/GenBank/DDBJ databases">
        <title>Draft genome of the acidophilic iron oxidizer Acidithrix ferrooxidans strain Py-F3.</title>
        <authorList>
            <person name="Poehlein A."/>
            <person name="Eisen S."/>
            <person name="Schloemann M."/>
            <person name="Johnson B.D."/>
            <person name="Daniel R."/>
            <person name="Muehling M."/>
        </authorList>
    </citation>
    <scope>NUCLEOTIDE SEQUENCE [LARGE SCALE GENOMIC DNA]</scope>
    <source>
        <strain evidence="1 2">Py-F3</strain>
    </source>
</reference>